<evidence type="ECO:0000313" key="2">
    <source>
        <dbReference type="EMBL" id="QDU70783.1"/>
    </source>
</evidence>
<keyword evidence="1" id="KW-0472">Membrane</keyword>
<dbReference type="EMBL" id="CP036280">
    <property type="protein sequence ID" value="QDU70783.1"/>
    <property type="molecule type" value="Genomic_DNA"/>
</dbReference>
<sequence>MLMLAQNLDFLNNTANAAVVLGILMAVPAGIVVIVATAWVKTTRIREDAALKARMVERGMAAEEIETILKAKSFEE</sequence>
<dbReference type="KEGG" id="mcad:Pan265_06200"/>
<dbReference type="RefSeq" id="WP_145444932.1">
    <property type="nucleotide sequence ID" value="NZ_CP036280.1"/>
</dbReference>
<evidence type="ECO:0000313" key="3">
    <source>
        <dbReference type="Proteomes" id="UP000320386"/>
    </source>
</evidence>
<keyword evidence="1" id="KW-0812">Transmembrane</keyword>
<dbReference type="OrthoDB" id="282537at2"/>
<gene>
    <name evidence="2" type="ORF">Pan265_06200</name>
</gene>
<keyword evidence="3" id="KW-1185">Reference proteome</keyword>
<feature type="transmembrane region" description="Helical" evidence="1">
    <location>
        <begin position="20"/>
        <end position="40"/>
    </location>
</feature>
<proteinExistence type="predicted"/>
<dbReference type="AlphaFoldDB" id="A0A518BUX1"/>
<keyword evidence="1" id="KW-1133">Transmembrane helix</keyword>
<accession>A0A518BUX1</accession>
<name>A0A518BUX1_9BACT</name>
<evidence type="ECO:0000256" key="1">
    <source>
        <dbReference type="SAM" id="Phobius"/>
    </source>
</evidence>
<dbReference type="Proteomes" id="UP000320386">
    <property type="component" value="Chromosome"/>
</dbReference>
<protein>
    <submittedName>
        <fullName evidence="2">Uncharacterized protein</fullName>
    </submittedName>
</protein>
<organism evidence="2 3">
    <name type="scientific">Mucisphaera calidilacus</name>
    <dbReference type="NCBI Taxonomy" id="2527982"/>
    <lineage>
        <taxon>Bacteria</taxon>
        <taxon>Pseudomonadati</taxon>
        <taxon>Planctomycetota</taxon>
        <taxon>Phycisphaerae</taxon>
        <taxon>Phycisphaerales</taxon>
        <taxon>Phycisphaeraceae</taxon>
        <taxon>Mucisphaera</taxon>
    </lineage>
</organism>
<reference evidence="2 3" key="1">
    <citation type="submission" date="2019-02" db="EMBL/GenBank/DDBJ databases">
        <title>Deep-cultivation of Planctomycetes and their phenomic and genomic characterization uncovers novel biology.</title>
        <authorList>
            <person name="Wiegand S."/>
            <person name="Jogler M."/>
            <person name="Boedeker C."/>
            <person name="Pinto D."/>
            <person name="Vollmers J."/>
            <person name="Rivas-Marin E."/>
            <person name="Kohn T."/>
            <person name="Peeters S.H."/>
            <person name="Heuer A."/>
            <person name="Rast P."/>
            <person name="Oberbeckmann S."/>
            <person name="Bunk B."/>
            <person name="Jeske O."/>
            <person name="Meyerdierks A."/>
            <person name="Storesund J.E."/>
            <person name="Kallscheuer N."/>
            <person name="Luecker S."/>
            <person name="Lage O.M."/>
            <person name="Pohl T."/>
            <person name="Merkel B.J."/>
            <person name="Hornburger P."/>
            <person name="Mueller R.-W."/>
            <person name="Bruemmer F."/>
            <person name="Labrenz M."/>
            <person name="Spormann A.M."/>
            <person name="Op den Camp H."/>
            <person name="Overmann J."/>
            <person name="Amann R."/>
            <person name="Jetten M.S.M."/>
            <person name="Mascher T."/>
            <person name="Medema M.H."/>
            <person name="Devos D.P."/>
            <person name="Kaster A.-K."/>
            <person name="Ovreas L."/>
            <person name="Rohde M."/>
            <person name="Galperin M.Y."/>
            <person name="Jogler C."/>
        </authorList>
    </citation>
    <scope>NUCLEOTIDE SEQUENCE [LARGE SCALE GENOMIC DNA]</scope>
    <source>
        <strain evidence="2 3">Pan265</strain>
    </source>
</reference>